<evidence type="ECO:0000313" key="1">
    <source>
        <dbReference type="EMBL" id="MBI1756798.1"/>
    </source>
</evidence>
<evidence type="ECO:0008006" key="3">
    <source>
        <dbReference type="Google" id="ProtNLM"/>
    </source>
</evidence>
<reference evidence="1" key="1">
    <citation type="submission" date="2020-07" db="EMBL/GenBank/DDBJ databases">
        <title>Huge and variable diversity of episymbiotic CPR bacteria and DPANN archaea in groundwater ecosystems.</title>
        <authorList>
            <person name="He C.Y."/>
            <person name="Keren R."/>
            <person name="Whittaker M."/>
            <person name="Farag I.F."/>
            <person name="Doudna J."/>
            <person name="Cate J.H.D."/>
            <person name="Banfield J.F."/>
        </authorList>
    </citation>
    <scope>NUCLEOTIDE SEQUENCE</scope>
    <source>
        <strain evidence="1">NC_groundwater_17_Pr7_B-0.1um_64_12</strain>
    </source>
</reference>
<name>A0A931LV96_FIMGI</name>
<gene>
    <name evidence="1" type="ORF">HYR64_06800</name>
</gene>
<dbReference type="Proteomes" id="UP000727962">
    <property type="component" value="Unassembled WGS sequence"/>
</dbReference>
<evidence type="ECO:0000313" key="2">
    <source>
        <dbReference type="Proteomes" id="UP000727962"/>
    </source>
</evidence>
<dbReference type="EMBL" id="JACOSL010000039">
    <property type="protein sequence ID" value="MBI1756798.1"/>
    <property type="molecule type" value="Genomic_DNA"/>
</dbReference>
<comment type="caution">
    <text evidence="1">The sequence shown here is derived from an EMBL/GenBank/DDBJ whole genome shotgun (WGS) entry which is preliminary data.</text>
</comment>
<organism evidence="1 2">
    <name type="scientific">Fimbriimonas ginsengisoli</name>
    <dbReference type="NCBI Taxonomy" id="1005039"/>
    <lineage>
        <taxon>Bacteria</taxon>
        <taxon>Bacillati</taxon>
        <taxon>Armatimonadota</taxon>
        <taxon>Fimbriimonadia</taxon>
        <taxon>Fimbriimonadales</taxon>
        <taxon>Fimbriimonadaceae</taxon>
        <taxon>Fimbriimonas</taxon>
    </lineage>
</organism>
<proteinExistence type="predicted"/>
<accession>A0A931LV96</accession>
<protein>
    <recommendedName>
        <fullName evidence="3">Peptidase MA-like domain-containing protein</fullName>
    </recommendedName>
</protein>
<dbReference type="AlphaFoldDB" id="A0A931LV96"/>
<sequence length="307" mass="33408">MASLGSIAGVHLDLDPGATAWRAAMELYYEDKVEGAFEIAGPSAGAYHGSLLRTYRLIEGEARTRRASRRYRLASWLEFEWVPEEVPDHAAAGQAVLEAASAVSTRLKWDRHESTLATVLVAEADADWNDSRYGYCVDKVPYDKICLPQVVCADPAELSRVAAHEFAHVVVLNMGQKLAPHWLDEGIACLMEGRVVARAAKQTVQRGQWLSPLQMGGAFEVDRRDPANLEGVGAAYDQATVLVGYLHSLAADQGLVDLLTALPDHSRWMDVLMTLVKGKPVDAALHHVYGFDEGGLFAKAAGWIGAT</sequence>